<comment type="caution">
    <text evidence="13">The sequence shown here is derived from an EMBL/GenBank/DDBJ whole genome shotgun (WGS) entry which is preliminary data.</text>
</comment>
<keyword evidence="6 10" id="KW-1133">Transmembrane helix</keyword>
<keyword evidence="4 11" id="KW-0500">Molybdenum</keyword>
<evidence type="ECO:0000256" key="9">
    <source>
        <dbReference type="ARBA" id="ARBA00025323"/>
    </source>
</evidence>
<name>A0A931LVW4_FIMGI</name>
<evidence type="ECO:0000313" key="13">
    <source>
        <dbReference type="EMBL" id="MBI1755845.1"/>
    </source>
</evidence>
<comment type="function">
    <text evidence="11">Part of the binding-protein-dependent transport system for molybdenum; probably responsible for the translocation of the substrate across the membrane.</text>
</comment>
<gene>
    <name evidence="13" type="primary">modB</name>
    <name evidence="13" type="ORF">HYR64_01905</name>
</gene>
<dbReference type="InterPro" id="IPR035906">
    <property type="entry name" value="MetI-like_sf"/>
</dbReference>
<keyword evidence="3 10" id="KW-0813">Transport</keyword>
<comment type="function">
    <text evidence="9">Part of the ABC transporter complex CysAWTP (TC 3.A.1.6.1) involved in sulfate/thiosulfate import. Probably responsible for the translocation of the substrate across the membrane.</text>
</comment>
<feature type="transmembrane region" description="Helical" evidence="10">
    <location>
        <begin position="191"/>
        <end position="217"/>
    </location>
</feature>
<feature type="transmembrane region" description="Helical" evidence="10">
    <location>
        <begin position="126"/>
        <end position="150"/>
    </location>
</feature>
<keyword evidence="11" id="KW-1003">Cell membrane</keyword>
<dbReference type="EMBL" id="JACOSL010000013">
    <property type="protein sequence ID" value="MBI1755845.1"/>
    <property type="molecule type" value="Genomic_DNA"/>
</dbReference>
<comment type="subcellular location">
    <subcellularLocation>
        <location evidence="10">Cell membrane</location>
        <topology evidence="10">Multi-pass membrane protein</topology>
    </subcellularLocation>
    <subcellularLocation>
        <location evidence="1">Membrane</location>
        <topology evidence="1">Multi-pass membrane protein</topology>
    </subcellularLocation>
</comment>
<dbReference type="AlphaFoldDB" id="A0A931LVW4"/>
<dbReference type="CDD" id="cd06261">
    <property type="entry name" value="TM_PBP2"/>
    <property type="match status" value="1"/>
</dbReference>
<evidence type="ECO:0000256" key="5">
    <source>
        <dbReference type="ARBA" id="ARBA00022692"/>
    </source>
</evidence>
<dbReference type="Pfam" id="PF00528">
    <property type="entry name" value="BPD_transp_1"/>
    <property type="match status" value="1"/>
</dbReference>
<sequence>MALKPSGGRDWLWTIWLALAAPFVLFLLGPPVGLTIAGGNVLGKLLEPESIQAMVLSLWTTAVCTLCAVLFGTPLALLLARGRIPLRGVIEALIDLPVVLPPAVAGIALLLVFGRQGPVGGWLEGHGVSIAFTSTAVVLAQLFVASPLYVRAAIAAFASLPAEVEQNARLDGASPGRAFWRVSLPLVRRPLLAGAGLCWARALGEFGATILFAGAMPGRTQTMPLAIYIGFETDLDAAISLSVVLLALALVVTWAIRAAMRGA</sequence>
<reference evidence="13" key="1">
    <citation type="submission" date="2020-07" db="EMBL/GenBank/DDBJ databases">
        <title>Huge and variable diversity of episymbiotic CPR bacteria and DPANN archaea in groundwater ecosystems.</title>
        <authorList>
            <person name="He C.Y."/>
            <person name="Keren R."/>
            <person name="Whittaker M."/>
            <person name="Farag I.F."/>
            <person name="Doudna J."/>
            <person name="Cate J.H.D."/>
            <person name="Banfield J.F."/>
        </authorList>
    </citation>
    <scope>NUCLEOTIDE SEQUENCE</scope>
    <source>
        <strain evidence="13">NC_groundwater_17_Pr7_B-0.1um_64_12</strain>
    </source>
</reference>
<evidence type="ECO:0000256" key="4">
    <source>
        <dbReference type="ARBA" id="ARBA00022505"/>
    </source>
</evidence>
<evidence type="ECO:0000256" key="7">
    <source>
        <dbReference type="ARBA" id="ARBA00023032"/>
    </source>
</evidence>
<proteinExistence type="inferred from homology"/>
<dbReference type="GO" id="GO:0015419">
    <property type="term" value="F:ABC-type sulfate transporter activity"/>
    <property type="evidence" value="ECO:0007669"/>
    <property type="project" value="InterPro"/>
</dbReference>
<dbReference type="PROSITE" id="PS50928">
    <property type="entry name" value="ABC_TM1"/>
    <property type="match status" value="1"/>
</dbReference>
<feature type="transmembrane region" description="Helical" evidence="10">
    <location>
        <begin position="237"/>
        <end position="256"/>
    </location>
</feature>
<evidence type="ECO:0000256" key="1">
    <source>
        <dbReference type="ARBA" id="ARBA00004141"/>
    </source>
</evidence>
<evidence type="ECO:0000256" key="3">
    <source>
        <dbReference type="ARBA" id="ARBA00022448"/>
    </source>
</evidence>
<comment type="similarity">
    <text evidence="11">Belongs to the binding-protein-dependent transport system permease family. CysTW subfamily.</text>
</comment>
<organism evidence="13 14">
    <name type="scientific">Fimbriimonas ginsengisoli</name>
    <dbReference type="NCBI Taxonomy" id="1005039"/>
    <lineage>
        <taxon>Bacteria</taxon>
        <taxon>Bacillati</taxon>
        <taxon>Armatimonadota</taxon>
        <taxon>Fimbriimonadia</taxon>
        <taxon>Fimbriimonadales</taxon>
        <taxon>Fimbriimonadaceae</taxon>
        <taxon>Fimbriimonas</taxon>
    </lineage>
</organism>
<dbReference type="NCBIfam" id="TIGR01581">
    <property type="entry name" value="Mo_ABC_porter"/>
    <property type="match status" value="1"/>
</dbReference>
<feature type="transmembrane region" description="Helical" evidence="10">
    <location>
        <begin position="92"/>
        <end position="114"/>
    </location>
</feature>
<evidence type="ECO:0000256" key="10">
    <source>
        <dbReference type="RuleBase" id="RU363032"/>
    </source>
</evidence>
<dbReference type="InterPro" id="IPR011867">
    <property type="entry name" value="ModB_ABC"/>
</dbReference>
<dbReference type="GO" id="GO:0005886">
    <property type="term" value="C:plasma membrane"/>
    <property type="evidence" value="ECO:0007669"/>
    <property type="project" value="UniProtKB-SubCell"/>
</dbReference>
<feature type="transmembrane region" description="Helical" evidence="10">
    <location>
        <begin position="56"/>
        <end position="80"/>
    </location>
</feature>
<evidence type="ECO:0000259" key="12">
    <source>
        <dbReference type="PROSITE" id="PS50928"/>
    </source>
</evidence>
<evidence type="ECO:0000256" key="2">
    <source>
        <dbReference type="ARBA" id="ARBA00011779"/>
    </source>
</evidence>
<dbReference type="InterPro" id="IPR005667">
    <property type="entry name" value="Sulph_transpt2"/>
</dbReference>
<keyword evidence="8 10" id="KW-0472">Membrane</keyword>
<dbReference type="PANTHER" id="PTHR30406:SF8">
    <property type="entry name" value="SULFATE TRANSPORT SYSTEM PERMEASE PROTEIN CYST"/>
    <property type="match status" value="1"/>
</dbReference>
<dbReference type="SUPFAM" id="SSF161098">
    <property type="entry name" value="MetI-like"/>
    <property type="match status" value="1"/>
</dbReference>
<evidence type="ECO:0000256" key="6">
    <source>
        <dbReference type="ARBA" id="ARBA00022989"/>
    </source>
</evidence>
<keyword evidence="5 10" id="KW-0812">Transmembrane</keyword>
<accession>A0A931LVW4</accession>
<dbReference type="GO" id="GO:0015098">
    <property type="term" value="F:molybdate ion transmembrane transporter activity"/>
    <property type="evidence" value="ECO:0007669"/>
    <property type="project" value="UniProtKB-UniRule"/>
</dbReference>
<dbReference type="Proteomes" id="UP000727962">
    <property type="component" value="Unassembled WGS sequence"/>
</dbReference>
<dbReference type="PANTHER" id="PTHR30406">
    <property type="entry name" value="SULFATE TRANSPORT SYSTEM PERMEASE PROTEIN"/>
    <property type="match status" value="1"/>
</dbReference>
<dbReference type="InterPro" id="IPR006469">
    <property type="entry name" value="NifC_ABC_porter"/>
</dbReference>
<evidence type="ECO:0000256" key="11">
    <source>
        <dbReference type="RuleBase" id="RU365097"/>
    </source>
</evidence>
<feature type="domain" description="ABC transmembrane type-1" evidence="12">
    <location>
        <begin position="54"/>
        <end position="256"/>
    </location>
</feature>
<comment type="subunit">
    <text evidence="2">The complex is composed of two ATP-binding proteins (CysA), two transmembrane proteins (CysT and CysW) and a solute-binding protein (CysP).</text>
</comment>
<evidence type="ECO:0000256" key="8">
    <source>
        <dbReference type="ARBA" id="ARBA00023136"/>
    </source>
</evidence>
<dbReference type="NCBIfam" id="TIGR02141">
    <property type="entry name" value="modB_ABC"/>
    <property type="match status" value="1"/>
</dbReference>
<feature type="transmembrane region" description="Helical" evidence="10">
    <location>
        <begin position="12"/>
        <end position="36"/>
    </location>
</feature>
<protein>
    <recommendedName>
        <fullName evidence="11">Molybdenum transport system permease</fullName>
    </recommendedName>
</protein>
<keyword evidence="7" id="KW-0764">Sulfate transport</keyword>
<evidence type="ECO:0000313" key="14">
    <source>
        <dbReference type="Proteomes" id="UP000727962"/>
    </source>
</evidence>
<dbReference type="Gene3D" id="1.10.3720.10">
    <property type="entry name" value="MetI-like"/>
    <property type="match status" value="1"/>
</dbReference>
<dbReference type="InterPro" id="IPR000515">
    <property type="entry name" value="MetI-like"/>
</dbReference>